<reference evidence="1" key="1">
    <citation type="submission" date="2022-07" db="EMBL/GenBank/DDBJ databases">
        <title>Genome Sequence of Leucocoprinus birnbaumii.</title>
        <authorList>
            <person name="Buettner E."/>
        </authorList>
    </citation>
    <scope>NUCLEOTIDE SEQUENCE</scope>
    <source>
        <strain evidence="1">VT141</strain>
    </source>
</reference>
<sequence length="142" mass="14544">MFNAKHITTLASNIAEHICLLDAIHSKLNYTQSKSLALCQETAAIKKVLLNSCGAAGIFSLSLPPPAPLPVSLGTIIAATAVSSPSLTPVTAEGVLPSPPGTPAPTTGGITTASTTLPIFAPTLSHPPPLHSLRKVSPHHLH</sequence>
<comment type="caution">
    <text evidence="1">The sequence shown here is derived from an EMBL/GenBank/DDBJ whole genome shotgun (WGS) entry which is preliminary data.</text>
</comment>
<protein>
    <submittedName>
        <fullName evidence="1">Uncharacterized protein</fullName>
    </submittedName>
</protein>
<evidence type="ECO:0000313" key="1">
    <source>
        <dbReference type="EMBL" id="KAJ3573234.1"/>
    </source>
</evidence>
<proteinExistence type="predicted"/>
<accession>A0AAD5VY26</accession>
<organism evidence="1 2">
    <name type="scientific">Leucocoprinus birnbaumii</name>
    <dbReference type="NCBI Taxonomy" id="56174"/>
    <lineage>
        <taxon>Eukaryota</taxon>
        <taxon>Fungi</taxon>
        <taxon>Dikarya</taxon>
        <taxon>Basidiomycota</taxon>
        <taxon>Agaricomycotina</taxon>
        <taxon>Agaricomycetes</taxon>
        <taxon>Agaricomycetidae</taxon>
        <taxon>Agaricales</taxon>
        <taxon>Agaricineae</taxon>
        <taxon>Agaricaceae</taxon>
        <taxon>Leucocoprinus</taxon>
    </lineage>
</organism>
<dbReference type="AlphaFoldDB" id="A0AAD5VY26"/>
<dbReference type="EMBL" id="JANIEX010000110">
    <property type="protein sequence ID" value="KAJ3573234.1"/>
    <property type="molecule type" value="Genomic_DNA"/>
</dbReference>
<evidence type="ECO:0000313" key="2">
    <source>
        <dbReference type="Proteomes" id="UP001213000"/>
    </source>
</evidence>
<name>A0AAD5VY26_9AGAR</name>
<keyword evidence="2" id="KW-1185">Reference proteome</keyword>
<gene>
    <name evidence="1" type="ORF">NP233_g2559</name>
</gene>
<dbReference type="Proteomes" id="UP001213000">
    <property type="component" value="Unassembled WGS sequence"/>
</dbReference>